<dbReference type="GO" id="GO:0070403">
    <property type="term" value="F:NAD+ binding"/>
    <property type="evidence" value="ECO:0007669"/>
    <property type="project" value="InterPro"/>
</dbReference>
<reference evidence="3" key="1">
    <citation type="journal article" date="2014" name="Front. Microbiol.">
        <title>High frequency of phylogenetically diverse reductive dehalogenase-homologous genes in deep subseafloor sedimentary metagenomes.</title>
        <authorList>
            <person name="Kawai M."/>
            <person name="Futagami T."/>
            <person name="Toyoda A."/>
            <person name="Takaki Y."/>
            <person name="Nishi S."/>
            <person name="Hori S."/>
            <person name="Arai W."/>
            <person name="Tsubouchi T."/>
            <person name="Morono Y."/>
            <person name="Uchiyama I."/>
            <person name="Ito T."/>
            <person name="Fujiyama A."/>
            <person name="Inagaki F."/>
            <person name="Takami H."/>
        </authorList>
    </citation>
    <scope>NUCLEOTIDE SEQUENCE</scope>
    <source>
        <strain evidence="3">Expedition CK06-06</strain>
    </source>
</reference>
<dbReference type="GO" id="GO:0008977">
    <property type="term" value="F:prephenate dehydrogenase (NAD+) activity"/>
    <property type="evidence" value="ECO:0007669"/>
    <property type="project" value="InterPro"/>
</dbReference>
<organism evidence="3">
    <name type="scientific">marine sediment metagenome</name>
    <dbReference type="NCBI Taxonomy" id="412755"/>
    <lineage>
        <taxon>unclassified sequences</taxon>
        <taxon>metagenomes</taxon>
        <taxon>ecological metagenomes</taxon>
    </lineage>
</organism>
<dbReference type="GO" id="GO:0006571">
    <property type="term" value="P:tyrosine biosynthetic process"/>
    <property type="evidence" value="ECO:0007669"/>
    <property type="project" value="InterPro"/>
</dbReference>
<dbReference type="InterPro" id="IPR045011">
    <property type="entry name" value="TYRAAT1/2"/>
</dbReference>
<dbReference type="InterPro" id="IPR046826">
    <property type="entry name" value="PDH_N"/>
</dbReference>
<dbReference type="InterPro" id="IPR008927">
    <property type="entry name" value="6-PGluconate_DH-like_C_sf"/>
</dbReference>
<accession>X1IFR0</accession>
<dbReference type="PANTHER" id="PTHR43207:SF4">
    <property type="entry name" value="AROGENATE DEHYDROGENASE 2, CHLOROPLASTIC"/>
    <property type="match status" value="1"/>
</dbReference>
<dbReference type="GO" id="GO:0033730">
    <property type="term" value="F:arogenate dehydrogenase (NADP+) activity"/>
    <property type="evidence" value="ECO:0007669"/>
    <property type="project" value="InterPro"/>
</dbReference>
<name>X1IFR0_9ZZZZ</name>
<dbReference type="SUPFAM" id="SSF48179">
    <property type="entry name" value="6-phosphogluconate dehydrogenase C-terminal domain-like"/>
    <property type="match status" value="1"/>
</dbReference>
<evidence type="ECO:0000313" key="3">
    <source>
        <dbReference type="EMBL" id="GAH80532.1"/>
    </source>
</evidence>
<dbReference type="AlphaFoldDB" id="X1IFR0"/>
<dbReference type="EMBL" id="BARU01040706">
    <property type="protein sequence ID" value="GAH80532.1"/>
    <property type="molecule type" value="Genomic_DNA"/>
</dbReference>
<dbReference type="SUPFAM" id="SSF51735">
    <property type="entry name" value="NAD(P)-binding Rossmann-fold domains"/>
    <property type="match status" value="1"/>
</dbReference>
<feature type="domain" description="Prephenate/arogenate dehydrogenase" evidence="2">
    <location>
        <begin position="1"/>
        <end position="213"/>
    </location>
</feature>
<dbReference type="PANTHER" id="PTHR43207">
    <property type="entry name" value="AROGENATE DEHYDROGENASE-RELATED"/>
    <property type="match status" value="1"/>
</dbReference>
<dbReference type="Gene3D" id="3.40.50.720">
    <property type="entry name" value="NAD(P)-binding Rossmann-like Domain"/>
    <property type="match status" value="1"/>
</dbReference>
<dbReference type="Pfam" id="PF02153">
    <property type="entry name" value="PDH_N"/>
    <property type="match status" value="1"/>
</dbReference>
<protein>
    <recommendedName>
        <fullName evidence="2">Prephenate/arogenate dehydrogenase domain-containing protein</fullName>
    </recommendedName>
</protein>
<keyword evidence="1" id="KW-0560">Oxidoreductase</keyword>
<dbReference type="GO" id="GO:0004665">
    <property type="term" value="F:prephenate dehydrogenase (NADP+) activity"/>
    <property type="evidence" value="ECO:0007669"/>
    <property type="project" value="InterPro"/>
</dbReference>
<dbReference type="InterPro" id="IPR003099">
    <property type="entry name" value="Prephen_DH"/>
</dbReference>
<dbReference type="InterPro" id="IPR059064">
    <property type="entry name" value="TYRAAT2_C"/>
</dbReference>
<evidence type="ECO:0000259" key="2">
    <source>
        <dbReference type="PROSITE" id="PS51176"/>
    </source>
</evidence>
<dbReference type="PROSITE" id="PS51176">
    <property type="entry name" value="PDH_ADH"/>
    <property type="match status" value="1"/>
</dbReference>
<dbReference type="Pfam" id="PF26213">
    <property type="entry name" value="TYRAAT1_C"/>
    <property type="match status" value="1"/>
</dbReference>
<comment type="caution">
    <text evidence="3">The sequence shown here is derived from an EMBL/GenBank/DDBJ whole genome shotgun (WGS) entry which is preliminary data.</text>
</comment>
<gene>
    <name evidence="3" type="ORF">S03H2_62893</name>
</gene>
<proteinExistence type="predicted"/>
<dbReference type="InterPro" id="IPR036291">
    <property type="entry name" value="NAD(P)-bd_dom_sf"/>
</dbReference>
<sequence length="213" mass="23915">RERRAPDGVIRVSEDEIFQCDAIFICVAISAFEEVIKKIAERIRPNATVIDTCSVKVFPIRAMEKNLPAGINIIGTHPMFGPDSGKNGIEDLPLVFCPVNASADINEYWKSVFVSFGLSVHELSPEYHDREAAYTQGITHFMGRVLGDLELEKSPIGTLGYKKLLEIVEQTCNDPFQLFIDLQKYNPYTDEMRSKLAESLQKVQSKLSESLDS</sequence>
<evidence type="ECO:0000256" key="1">
    <source>
        <dbReference type="ARBA" id="ARBA00023002"/>
    </source>
</evidence>
<feature type="non-terminal residue" evidence="3">
    <location>
        <position position="1"/>
    </location>
</feature>